<dbReference type="HOGENOM" id="CLU_2254993_0_0_1"/>
<organism evidence="1 2">
    <name type="scientific">Solanum tuberosum</name>
    <name type="common">Potato</name>
    <dbReference type="NCBI Taxonomy" id="4113"/>
    <lineage>
        <taxon>Eukaryota</taxon>
        <taxon>Viridiplantae</taxon>
        <taxon>Streptophyta</taxon>
        <taxon>Embryophyta</taxon>
        <taxon>Tracheophyta</taxon>
        <taxon>Spermatophyta</taxon>
        <taxon>Magnoliopsida</taxon>
        <taxon>eudicotyledons</taxon>
        <taxon>Gunneridae</taxon>
        <taxon>Pentapetalae</taxon>
        <taxon>asterids</taxon>
        <taxon>lamiids</taxon>
        <taxon>Solanales</taxon>
        <taxon>Solanaceae</taxon>
        <taxon>Solanoideae</taxon>
        <taxon>Solaneae</taxon>
        <taxon>Solanum</taxon>
    </lineage>
</organism>
<sequence length="104" mass="11984">MTLHKITVQRTYVYQVRSADYSREGNAPNEKRGLGEHRPKWQCGKVNKISDDGSDNGSHYGKKYNTSDLNDMQMNVIQTTGAIWIPPTTRRAVFHSTRTMIQWL</sequence>
<dbReference type="Gramene" id="PGSC0003DMT400091813">
    <property type="protein sequence ID" value="PGSC0003DMT400091813"/>
    <property type="gene ID" value="PGSC0003DMG400041384"/>
</dbReference>
<dbReference type="AlphaFoldDB" id="M1DNG5"/>
<dbReference type="Proteomes" id="UP000011115">
    <property type="component" value="Unassembled WGS sequence"/>
</dbReference>
<protein>
    <submittedName>
        <fullName evidence="1">Uncharacterized protein</fullName>
    </submittedName>
</protein>
<dbReference type="PaxDb" id="4113-PGSC0003DMT400091813"/>
<dbReference type="InParanoid" id="M1DNG5"/>
<dbReference type="EnsemblPlants" id="PGSC0003DMT400091813">
    <property type="protein sequence ID" value="PGSC0003DMT400091813"/>
    <property type="gene ID" value="PGSC0003DMG400041384"/>
</dbReference>
<evidence type="ECO:0000313" key="2">
    <source>
        <dbReference type="Proteomes" id="UP000011115"/>
    </source>
</evidence>
<reference evidence="2" key="1">
    <citation type="journal article" date="2011" name="Nature">
        <title>Genome sequence and analysis of the tuber crop potato.</title>
        <authorList>
            <consortium name="The Potato Genome Sequencing Consortium"/>
        </authorList>
    </citation>
    <scope>NUCLEOTIDE SEQUENCE [LARGE SCALE GENOMIC DNA]</scope>
    <source>
        <strain evidence="2">cv. DM1-3 516 R44</strain>
    </source>
</reference>
<reference evidence="1" key="2">
    <citation type="submission" date="2015-06" db="UniProtKB">
        <authorList>
            <consortium name="EnsemblPlants"/>
        </authorList>
    </citation>
    <scope>IDENTIFICATION</scope>
    <source>
        <strain evidence="1">DM1-3 516 R44</strain>
    </source>
</reference>
<keyword evidence="2" id="KW-1185">Reference proteome</keyword>
<name>M1DNG5_SOLTU</name>
<accession>M1DNG5</accession>
<evidence type="ECO:0000313" key="1">
    <source>
        <dbReference type="EnsemblPlants" id="PGSC0003DMT400091813"/>
    </source>
</evidence>
<proteinExistence type="predicted"/>